<accession>A0A4R3P3I5</accession>
<sequence>MNTLASGLRSAALASGLLLASTLAPAIASAETMDISHASGTTAVEKNPKTVVVYDLSALDTLDALGVDVAGVPDAPMPASLSTFSSDDYEKVGSLFEPDFEAVNALQPDLIIVGGRSQAKYEDLSKIAPTIDLTISNDAFLEGVEDNARTLGDIFGKQDEAEAEIADLEASLDELQSQTADAGSALVLLTTGGKVSAFGPGSRFGDVYDLYGFTPADASLDVGNHGQAVSFEYIMEQNPDWLYVLDRDAAIGRSGEAAEQLLDNELVARTNAWKNDQVIYADGGLLYLASGGIRAQKALADQVITALQE</sequence>
<evidence type="ECO:0000256" key="2">
    <source>
        <dbReference type="ARBA" id="ARBA00008814"/>
    </source>
</evidence>
<evidence type="ECO:0000313" key="10">
    <source>
        <dbReference type="Proteomes" id="UP000295097"/>
    </source>
</evidence>
<evidence type="ECO:0000256" key="6">
    <source>
        <dbReference type="SAM" id="Coils"/>
    </source>
</evidence>
<evidence type="ECO:0000313" key="9">
    <source>
        <dbReference type="EMBL" id="TCT42141.1"/>
    </source>
</evidence>
<dbReference type="InterPro" id="IPR051313">
    <property type="entry name" value="Bact_iron-sidero_bind"/>
</dbReference>
<keyword evidence="4" id="KW-0410">Iron transport</keyword>
<feature type="coiled-coil region" evidence="6">
    <location>
        <begin position="158"/>
        <end position="185"/>
    </location>
</feature>
<evidence type="ECO:0000256" key="7">
    <source>
        <dbReference type="SAM" id="SignalP"/>
    </source>
</evidence>
<keyword evidence="4" id="KW-0406">Ion transport</keyword>
<dbReference type="PROSITE" id="PS50983">
    <property type="entry name" value="FE_B12_PBP"/>
    <property type="match status" value="1"/>
</dbReference>
<evidence type="ECO:0000256" key="1">
    <source>
        <dbReference type="ARBA" id="ARBA00004196"/>
    </source>
</evidence>
<dbReference type="EMBL" id="SMAR01000005">
    <property type="protein sequence ID" value="TCT42141.1"/>
    <property type="molecule type" value="Genomic_DNA"/>
</dbReference>
<dbReference type="CDD" id="cd01140">
    <property type="entry name" value="FatB"/>
    <property type="match status" value="1"/>
</dbReference>
<keyword evidence="6" id="KW-0175">Coiled coil</keyword>
<dbReference type="Gene3D" id="3.40.50.1980">
    <property type="entry name" value="Nitrogenase molybdenum iron protein domain"/>
    <property type="match status" value="2"/>
</dbReference>
<keyword evidence="5 7" id="KW-0732">Signal</keyword>
<evidence type="ECO:0000256" key="4">
    <source>
        <dbReference type="ARBA" id="ARBA00022496"/>
    </source>
</evidence>
<reference evidence="9 10" key="1">
    <citation type="submission" date="2019-03" db="EMBL/GenBank/DDBJ databases">
        <title>Freshwater and sediment microbial communities from various areas in North America, analyzing microbe dynamics in response to fracking.</title>
        <authorList>
            <person name="Lamendella R."/>
        </authorList>
    </citation>
    <scope>NUCLEOTIDE SEQUENCE [LARGE SCALE GENOMIC DNA]</scope>
    <source>
        <strain evidence="9 10">175.2</strain>
    </source>
</reference>
<evidence type="ECO:0000256" key="5">
    <source>
        <dbReference type="ARBA" id="ARBA00022729"/>
    </source>
</evidence>
<comment type="similarity">
    <text evidence="2">Belongs to the bacterial solute-binding protein 8 family.</text>
</comment>
<feature type="chain" id="PRO_5020876174" evidence="7">
    <location>
        <begin position="27"/>
        <end position="309"/>
    </location>
</feature>
<dbReference type="RefSeq" id="WP_245510946.1">
    <property type="nucleotide sequence ID" value="NZ_SMAR01000005.1"/>
</dbReference>
<proteinExistence type="inferred from homology"/>
<dbReference type="PANTHER" id="PTHR30532">
    <property type="entry name" value="IRON III DICITRATE-BINDING PERIPLASMIC PROTEIN"/>
    <property type="match status" value="1"/>
</dbReference>
<evidence type="ECO:0000256" key="3">
    <source>
        <dbReference type="ARBA" id="ARBA00022448"/>
    </source>
</evidence>
<organism evidence="9 10">
    <name type="scientific">Martelella mediterranea</name>
    <dbReference type="NCBI Taxonomy" id="293089"/>
    <lineage>
        <taxon>Bacteria</taxon>
        <taxon>Pseudomonadati</taxon>
        <taxon>Pseudomonadota</taxon>
        <taxon>Alphaproteobacteria</taxon>
        <taxon>Hyphomicrobiales</taxon>
        <taxon>Aurantimonadaceae</taxon>
        <taxon>Martelella</taxon>
    </lineage>
</organism>
<feature type="domain" description="Fe/B12 periplasmic-binding" evidence="8">
    <location>
        <begin position="50"/>
        <end position="309"/>
    </location>
</feature>
<comment type="subcellular location">
    <subcellularLocation>
        <location evidence="1">Cell envelope</location>
    </subcellularLocation>
</comment>
<dbReference type="SUPFAM" id="SSF53807">
    <property type="entry name" value="Helical backbone' metal receptor"/>
    <property type="match status" value="1"/>
</dbReference>
<keyword evidence="10" id="KW-1185">Reference proteome</keyword>
<comment type="caution">
    <text evidence="9">The sequence shown here is derived from an EMBL/GenBank/DDBJ whole genome shotgun (WGS) entry which is preliminary data.</text>
</comment>
<protein>
    <submittedName>
        <fullName evidence="9">Iron complex transport system substrate-binding protein</fullName>
    </submittedName>
</protein>
<dbReference type="GO" id="GO:0030288">
    <property type="term" value="C:outer membrane-bounded periplasmic space"/>
    <property type="evidence" value="ECO:0007669"/>
    <property type="project" value="TreeGrafter"/>
</dbReference>
<dbReference type="PANTHER" id="PTHR30532:SF28">
    <property type="entry name" value="PETROBACTIN-BINDING PROTEIN YCLQ"/>
    <property type="match status" value="1"/>
</dbReference>
<gene>
    <name evidence="9" type="ORF">EDC90_1005156</name>
</gene>
<dbReference type="InterPro" id="IPR002491">
    <property type="entry name" value="ABC_transptr_periplasmic_BD"/>
</dbReference>
<feature type="signal peptide" evidence="7">
    <location>
        <begin position="1"/>
        <end position="26"/>
    </location>
</feature>
<dbReference type="Proteomes" id="UP000295097">
    <property type="component" value="Unassembled WGS sequence"/>
</dbReference>
<evidence type="ECO:0000259" key="8">
    <source>
        <dbReference type="PROSITE" id="PS50983"/>
    </source>
</evidence>
<keyword evidence="3" id="KW-0813">Transport</keyword>
<name>A0A4R3P3I5_9HYPH</name>
<dbReference type="InterPro" id="IPR033870">
    <property type="entry name" value="FatB"/>
</dbReference>
<dbReference type="GO" id="GO:1901678">
    <property type="term" value="P:iron coordination entity transport"/>
    <property type="evidence" value="ECO:0007669"/>
    <property type="project" value="UniProtKB-ARBA"/>
</dbReference>
<dbReference type="AlphaFoldDB" id="A0A4R3P3I5"/>
<dbReference type="Pfam" id="PF01497">
    <property type="entry name" value="Peripla_BP_2"/>
    <property type="match status" value="1"/>
</dbReference>
<keyword evidence="4" id="KW-0408">Iron</keyword>